<proteinExistence type="predicted"/>
<name>F2QF84_STROU</name>
<dbReference type="Proteomes" id="UP000008131">
    <property type="component" value="Chromosome"/>
</dbReference>
<protein>
    <submittedName>
        <fullName evidence="1">Uncharacterized protein</fullName>
    </submittedName>
</protein>
<sequence length="76" mass="9224">MIKINLKYWLSWMVNNSERSLKELYRKIEQSSYKYVPTKKFARLSNLNYRTNFALGIIFNPILNKYSEKKEKERGV</sequence>
<dbReference type="KEGG" id="sor:SOR_1652"/>
<reference evidence="1 2" key="1">
    <citation type="journal article" date="2011" name="J. Bacteriol.">
        <title>Genome of Streptococcus oralis strain Uo5.</title>
        <authorList>
            <person name="Reichmann P."/>
            <person name="Nuhn M."/>
            <person name="Denapaite D."/>
            <person name="Bruckner R."/>
            <person name="Henrich B."/>
            <person name="Maurer P."/>
            <person name="Rieger M."/>
            <person name="Klages S."/>
            <person name="Reinhard R."/>
            <person name="Hakenbeck R."/>
        </authorList>
    </citation>
    <scope>NUCLEOTIDE SEQUENCE [LARGE SCALE GENOMIC DNA]</scope>
    <source>
        <strain evidence="1 2">Uo5</strain>
    </source>
</reference>
<dbReference type="eggNOG" id="ENOG5030NWT">
    <property type="taxonomic scope" value="Bacteria"/>
</dbReference>
<accession>F2QF84</accession>
<evidence type="ECO:0000313" key="2">
    <source>
        <dbReference type="Proteomes" id="UP000008131"/>
    </source>
</evidence>
<dbReference type="EMBL" id="FR720602">
    <property type="protein sequence ID" value="CBZ01303.1"/>
    <property type="molecule type" value="Genomic_DNA"/>
</dbReference>
<organism evidence="1 2">
    <name type="scientific">Streptococcus oralis (strain Uo5)</name>
    <dbReference type="NCBI Taxonomy" id="927666"/>
    <lineage>
        <taxon>Bacteria</taxon>
        <taxon>Bacillati</taxon>
        <taxon>Bacillota</taxon>
        <taxon>Bacilli</taxon>
        <taxon>Lactobacillales</taxon>
        <taxon>Streptococcaceae</taxon>
        <taxon>Streptococcus</taxon>
    </lineage>
</organism>
<dbReference type="HOGENOM" id="CLU_2865836_0_0_9"/>
<gene>
    <name evidence="1" type="ordered locus">SOR_1652</name>
</gene>
<dbReference type="AlphaFoldDB" id="F2QF84"/>
<evidence type="ECO:0000313" key="1">
    <source>
        <dbReference type="EMBL" id="CBZ01303.1"/>
    </source>
</evidence>